<comment type="subcellular location">
    <subcellularLocation>
        <location evidence="8">Cytoplasm</location>
    </subcellularLocation>
</comment>
<sequence>MAVGLGMPGRLLPVDGLRLGVAPAGIRYRERNDLLIIAAEEGTCGAAVFTRNAFCAAPVQLARKHLAMFAPRYLLVNAGNANAGTGDAGMAAARETCHILAERAGCAPEAVLPFSTGVIGEPLPVEKFPEGIACALDDLRADGWLDAARTIMTTDTLPKACSRQTTISGRKVTLTGIAKGSGMIHPNMATLLVFVGTDAGLSQTLLDRALRKAVDGSFNSITVDGDTSTNDACILLATGKSGLLIEDETSQDYATFAGLLADLCRELAQAVVRDGEGATKFVTIEIDTAYSVEEARQVAFAVAHSPLVKTALFASDPNWGRILAAVGRSGLVDLDAGRVDLEINGVRIATAGGRDPGYTEAQGQEALAQADLLIRIALARGTAKTRVWTTDLSHEYVRINADYRS</sequence>
<evidence type="ECO:0000313" key="9">
    <source>
        <dbReference type="EMBL" id="AOV17907.1"/>
    </source>
</evidence>
<dbReference type="GO" id="GO:0006592">
    <property type="term" value="P:ornithine biosynthetic process"/>
    <property type="evidence" value="ECO:0007669"/>
    <property type="project" value="TreeGrafter"/>
</dbReference>
<comment type="function">
    <text evidence="8">Catalyzes two activities which are involved in the cyclic version of arginine biosynthesis: the synthesis of N-acetylglutamate from glutamate and acetyl-CoA as the acetyl donor, and of ornithine by transacetylation between N(2)-acetylornithine and glutamate.</text>
</comment>
<dbReference type="EMBL" id="CP017448">
    <property type="protein sequence ID" value="AOV17907.1"/>
    <property type="molecule type" value="Genomic_DNA"/>
</dbReference>
<dbReference type="EC" id="2.3.1.35" evidence="8"/>
<feature type="binding site" evidence="8">
    <location>
        <position position="153"/>
    </location>
    <ligand>
        <name>substrate</name>
    </ligand>
</feature>
<dbReference type="AlphaFoldDB" id="A0A1D8KAF1"/>
<dbReference type="InterPro" id="IPR002813">
    <property type="entry name" value="Arg_biosynth_ArgJ"/>
</dbReference>
<dbReference type="InterPro" id="IPR042195">
    <property type="entry name" value="ArgJ_beta_C"/>
</dbReference>
<dbReference type="GO" id="GO:0005737">
    <property type="term" value="C:cytoplasm"/>
    <property type="evidence" value="ECO:0007669"/>
    <property type="project" value="UniProtKB-SubCell"/>
</dbReference>
<comment type="similarity">
    <text evidence="1 8">Belongs to the ArgJ family.</text>
</comment>
<keyword evidence="8" id="KW-0963">Cytoplasm</keyword>
<dbReference type="Pfam" id="PF01960">
    <property type="entry name" value="ArgJ"/>
    <property type="match status" value="1"/>
</dbReference>
<organism evidence="9 10">
    <name type="scientific">Acidihalobacter aeolianus</name>
    <dbReference type="NCBI Taxonomy" id="2792603"/>
    <lineage>
        <taxon>Bacteria</taxon>
        <taxon>Pseudomonadati</taxon>
        <taxon>Pseudomonadota</taxon>
        <taxon>Gammaproteobacteria</taxon>
        <taxon>Chromatiales</taxon>
        <taxon>Ectothiorhodospiraceae</taxon>
        <taxon>Acidihalobacter</taxon>
    </lineage>
</organism>
<dbReference type="GO" id="GO:0004358">
    <property type="term" value="F:L-glutamate N-acetyltransferase activity, acting on acetyl-L-ornithine as donor"/>
    <property type="evidence" value="ECO:0007669"/>
    <property type="project" value="UniProtKB-UniRule"/>
</dbReference>
<dbReference type="UniPathway" id="UPA00068">
    <property type="reaction ID" value="UER00106"/>
</dbReference>
<dbReference type="CDD" id="cd02152">
    <property type="entry name" value="OAT"/>
    <property type="match status" value="1"/>
</dbReference>
<evidence type="ECO:0000256" key="5">
    <source>
        <dbReference type="ARBA" id="ARBA00022679"/>
    </source>
</evidence>
<feature type="site" description="Cleavage; by autolysis" evidence="8">
    <location>
        <begin position="189"/>
        <end position="190"/>
    </location>
</feature>
<feature type="binding site" evidence="8">
    <location>
        <position position="190"/>
    </location>
    <ligand>
        <name>substrate</name>
    </ligand>
</feature>
<name>A0A1D8KAF1_9GAMM</name>
<feature type="site" description="Involved in the stabilization of negative charge on the oxyanion by the formation of the oxyanion hole" evidence="8">
    <location>
        <position position="117"/>
    </location>
</feature>
<keyword evidence="7 8" id="KW-0012">Acyltransferase</keyword>
<dbReference type="Proteomes" id="UP000095342">
    <property type="component" value="Chromosome"/>
</dbReference>
<comment type="pathway">
    <text evidence="8">Amino-acid biosynthesis; L-arginine biosynthesis; N(2)-acetyl-L-ornithine from L-glutamate: step 1/4.</text>
</comment>
<feature type="chain" id="PRO_5023366565" description="Arginine biosynthesis bifunctional protein ArgJ beta chain" evidence="8">
    <location>
        <begin position="190"/>
        <end position="405"/>
    </location>
</feature>
<dbReference type="HAMAP" id="MF_01106">
    <property type="entry name" value="ArgJ"/>
    <property type="match status" value="1"/>
</dbReference>
<comment type="catalytic activity">
    <reaction evidence="8">
        <text>L-glutamate + acetyl-CoA = N-acetyl-L-glutamate + CoA + H(+)</text>
        <dbReference type="Rhea" id="RHEA:24292"/>
        <dbReference type="ChEBI" id="CHEBI:15378"/>
        <dbReference type="ChEBI" id="CHEBI:29985"/>
        <dbReference type="ChEBI" id="CHEBI:44337"/>
        <dbReference type="ChEBI" id="CHEBI:57287"/>
        <dbReference type="ChEBI" id="CHEBI:57288"/>
        <dbReference type="EC" id="2.3.1.1"/>
    </reaction>
</comment>
<feature type="binding site" evidence="8">
    <location>
        <position position="179"/>
    </location>
    <ligand>
        <name>substrate</name>
    </ligand>
</feature>
<evidence type="ECO:0000256" key="6">
    <source>
        <dbReference type="ARBA" id="ARBA00022813"/>
    </source>
</evidence>
<dbReference type="Gene3D" id="3.10.20.340">
    <property type="entry name" value="ArgJ beta chain, C-terminal domain"/>
    <property type="match status" value="1"/>
</dbReference>
<dbReference type="SUPFAM" id="SSF56266">
    <property type="entry name" value="DmpA/ArgJ-like"/>
    <property type="match status" value="1"/>
</dbReference>
<feature type="binding site" evidence="8">
    <location>
        <position position="405"/>
    </location>
    <ligand>
        <name>substrate</name>
    </ligand>
</feature>
<reference evidence="9 10" key="1">
    <citation type="submission" date="2016-09" db="EMBL/GenBank/DDBJ databases">
        <title>Acidihalobacter prosperus V6 (DSM14174).</title>
        <authorList>
            <person name="Khaleque H.N."/>
            <person name="Ramsay J.P."/>
            <person name="Murphy R.J.T."/>
            <person name="Kaksonen A.H."/>
            <person name="Boxall N.J."/>
            <person name="Watkin E.L.J."/>
        </authorList>
    </citation>
    <scope>NUCLEOTIDE SEQUENCE [LARGE SCALE GENOMIC DNA]</scope>
    <source>
        <strain evidence="9 10">V6</strain>
    </source>
</reference>
<proteinExistence type="inferred from homology"/>
<dbReference type="RefSeq" id="WP_070073437.1">
    <property type="nucleotide sequence ID" value="NZ_CP017448.1"/>
</dbReference>
<keyword evidence="4 8" id="KW-0028">Amino-acid biosynthesis</keyword>
<evidence type="ECO:0000256" key="2">
    <source>
        <dbReference type="ARBA" id="ARBA00011475"/>
    </source>
</evidence>
<evidence type="ECO:0000256" key="1">
    <source>
        <dbReference type="ARBA" id="ARBA00006774"/>
    </source>
</evidence>
<feature type="binding site" evidence="8">
    <location>
        <position position="400"/>
    </location>
    <ligand>
        <name>substrate</name>
    </ligand>
</feature>
<dbReference type="NCBIfam" id="NF003802">
    <property type="entry name" value="PRK05388.1"/>
    <property type="match status" value="1"/>
</dbReference>
<dbReference type="KEGG" id="aaeo:BJI67_13315"/>
<evidence type="ECO:0000256" key="4">
    <source>
        <dbReference type="ARBA" id="ARBA00022605"/>
    </source>
</evidence>
<evidence type="ECO:0000256" key="8">
    <source>
        <dbReference type="HAMAP-Rule" id="MF_01106"/>
    </source>
</evidence>
<dbReference type="GO" id="GO:0006526">
    <property type="term" value="P:L-arginine biosynthetic process"/>
    <property type="evidence" value="ECO:0007669"/>
    <property type="project" value="UniProtKB-UniRule"/>
</dbReference>
<accession>A0A1D8KAF1</accession>
<keyword evidence="10" id="KW-1185">Reference proteome</keyword>
<dbReference type="Gene3D" id="3.60.70.12">
    <property type="entry name" value="L-amino peptidase D-ALA esterase/amidase"/>
    <property type="match status" value="1"/>
</dbReference>
<evidence type="ECO:0000313" key="10">
    <source>
        <dbReference type="Proteomes" id="UP000095342"/>
    </source>
</evidence>
<comment type="pathway">
    <text evidence="8">Amino-acid biosynthesis; L-arginine biosynthesis; L-ornithine and N-acetyl-L-glutamate from L-glutamate and N(2)-acetyl-L-ornithine (cyclic): step 1/1.</text>
</comment>
<comment type="catalytic activity">
    <reaction evidence="8">
        <text>N(2)-acetyl-L-ornithine + L-glutamate = N-acetyl-L-glutamate + L-ornithine</text>
        <dbReference type="Rhea" id="RHEA:15349"/>
        <dbReference type="ChEBI" id="CHEBI:29985"/>
        <dbReference type="ChEBI" id="CHEBI:44337"/>
        <dbReference type="ChEBI" id="CHEBI:46911"/>
        <dbReference type="ChEBI" id="CHEBI:57805"/>
        <dbReference type="EC" id="2.3.1.35"/>
    </reaction>
</comment>
<dbReference type="PANTHER" id="PTHR23100">
    <property type="entry name" value="ARGININE BIOSYNTHESIS BIFUNCTIONAL PROTEIN ARGJ"/>
    <property type="match status" value="1"/>
</dbReference>
<dbReference type="InterPro" id="IPR016117">
    <property type="entry name" value="ArgJ-like_dom_sf"/>
</dbReference>
<keyword evidence="5 8" id="KW-0808">Transferase</keyword>
<evidence type="ECO:0000256" key="7">
    <source>
        <dbReference type="ARBA" id="ARBA00023315"/>
    </source>
</evidence>
<protein>
    <recommendedName>
        <fullName evidence="8">Arginine biosynthesis bifunctional protein ArgJ</fullName>
    </recommendedName>
    <domain>
        <recommendedName>
            <fullName evidence="8">Glutamate N-acetyltransferase</fullName>
            <ecNumber evidence="8">2.3.1.35</ecNumber>
        </recommendedName>
        <alternativeName>
            <fullName evidence="8">Ornithine acetyltransferase</fullName>
            <shortName evidence="8">OATase</shortName>
        </alternativeName>
        <alternativeName>
            <fullName evidence="8">Ornithine transacetylase</fullName>
        </alternativeName>
    </domain>
    <domain>
        <recommendedName>
            <fullName evidence="8">Amino-acid acetyltransferase</fullName>
            <ecNumber evidence="8">2.3.1.1</ecNumber>
        </recommendedName>
        <alternativeName>
            <fullName evidence="8">N-acetylglutamate synthase</fullName>
            <shortName evidence="8">AGSase</shortName>
        </alternativeName>
    </domain>
    <component>
        <recommendedName>
            <fullName evidence="8">Arginine biosynthesis bifunctional protein ArgJ alpha chain</fullName>
        </recommendedName>
    </component>
    <component>
        <recommendedName>
            <fullName evidence="8">Arginine biosynthesis bifunctional protein ArgJ beta chain</fullName>
        </recommendedName>
    </component>
</protein>
<dbReference type="PANTHER" id="PTHR23100:SF0">
    <property type="entry name" value="ARGININE BIOSYNTHESIS BIFUNCTIONAL PROTEIN ARGJ, MITOCHONDRIAL"/>
    <property type="match status" value="1"/>
</dbReference>
<dbReference type="GO" id="GO:0004042">
    <property type="term" value="F:L-glutamate N-acetyltransferase activity"/>
    <property type="evidence" value="ECO:0007669"/>
    <property type="project" value="UniProtKB-UniRule"/>
</dbReference>
<feature type="binding site" evidence="8">
    <location>
        <position position="276"/>
    </location>
    <ligand>
        <name>substrate</name>
    </ligand>
</feature>
<dbReference type="NCBIfam" id="TIGR00120">
    <property type="entry name" value="ArgJ"/>
    <property type="match status" value="1"/>
</dbReference>
<evidence type="ECO:0000256" key="3">
    <source>
        <dbReference type="ARBA" id="ARBA00022571"/>
    </source>
</evidence>
<gene>
    <name evidence="8" type="primary">argJ</name>
    <name evidence="9" type="ORF">BJI67_13315</name>
</gene>
<feature type="site" description="Involved in the stabilization of negative charge on the oxyanion by the formation of the oxyanion hole" evidence="8">
    <location>
        <position position="116"/>
    </location>
</feature>
<feature type="chain" id="PRO_5023366564" description="Arginine biosynthesis bifunctional protein ArgJ alpha chain" evidence="8">
    <location>
        <begin position="1"/>
        <end position="189"/>
    </location>
</feature>
<keyword evidence="6 8" id="KW-0068">Autocatalytic cleavage</keyword>
<dbReference type="FunFam" id="3.60.70.12:FF:000001">
    <property type="entry name" value="Arginine biosynthesis bifunctional protein ArgJ, chloroplastic"/>
    <property type="match status" value="1"/>
</dbReference>
<feature type="active site" description="Nucleophile" evidence="8">
    <location>
        <position position="190"/>
    </location>
</feature>
<dbReference type="EC" id="2.3.1.1" evidence="8"/>
<keyword evidence="8" id="KW-0511">Multifunctional enzyme</keyword>
<comment type="subunit">
    <text evidence="2 8">Heterotetramer of two alpha and two beta chains.</text>
</comment>
<keyword evidence="3 8" id="KW-0055">Arginine biosynthesis</keyword>